<gene>
    <name evidence="2" type="primary">mecB</name>
    <name evidence="2" type="ORF">ERS852448_00604</name>
</gene>
<protein>
    <submittedName>
        <fullName evidence="2">Adapter protein mecA 2</fullName>
    </submittedName>
</protein>
<dbReference type="AlphaFoldDB" id="A0A173RTW8"/>
<comment type="similarity">
    <text evidence="1">Belongs to the MecA family.</text>
</comment>
<evidence type="ECO:0000256" key="1">
    <source>
        <dbReference type="ARBA" id="ARBA00005397"/>
    </source>
</evidence>
<dbReference type="GeneID" id="97392099"/>
<dbReference type="Pfam" id="PF05389">
    <property type="entry name" value="MecA"/>
    <property type="match status" value="1"/>
</dbReference>
<organism evidence="2 3">
    <name type="scientific">Eubacterium ramulus</name>
    <dbReference type="NCBI Taxonomy" id="39490"/>
    <lineage>
        <taxon>Bacteria</taxon>
        <taxon>Bacillati</taxon>
        <taxon>Bacillota</taxon>
        <taxon>Clostridia</taxon>
        <taxon>Eubacteriales</taxon>
        <taxon>Eubacteriaceae</taxon>
        <taxon>Eubacterium</taxon>
    </lineage>
</organism>
<dbReference type="OrthoDB" id="2085234at2"/>
<dbReference type="InterPro" id="IPR038471">
    <property type="entry name" value="MecA_C_sf"/>
</dbReference>
<dbReference type="STRING" id="39490.ERS852448_00604"/>
<dbReference type="InterPro" id="IPR008681">
    <property type="entry name" value="Neg-reg_MecA"/>
</dbReference>
<dbReference type="PANTHER" id="PTHR39161">
    <property type="entry name" value="ADAPTER PROTEIN MECA"/>
    <property type="match status" value="1"/>
</dbReference>
<evidence type="ECO:0000313" key="2">
    <source>
        <dbReference type="EMBL" id="CUM81453.1"/>
    </source>
</evidence>
<name>A0A173RTW8_EUBRA</name>
<proteinExistence type="inferred from homology"/>
<reference evidence="2 3" key="1">
    <citation type="submission" date="2015-09" db="EMBL/GenBank/DDBJ databases">
        <authorList>
            <consortium name="Pathogen Informatics"/>
        </authorList>
    </citation>
    <scope>NUCLEOTIDE SEQUENCE [LARGE SCALE GENOMIC DNA]</scope>
    <source>
        <strain evidence="2 3">2789STDY5608891</strain>
    </source>
</reference>
<accession>A0A173RTW8</accession>
<sequence length="256" mass="29334">MKIEKMNDHQIRCTLTSEDLATRNIKLSELAYGSEKTRALFRDMMQQAAMDFGFEAEDIPLMVEAIPLSSEKIVVIITKVESPDELDTRFSNFTQFETEEDESDDGLPLDLDADSIDTSDVDDTATQFLQLLQRLRQEQNASKTEEKETTETDRELPSNLVRMFTCADLDAIILAAEALHGFYQGKNTLYKNPQEHTYHLIVHQSQHTISEFNRVINLICSYLKPQKYTAGLQAFYEEHFQKIIRGNALQQLGKIT</sequence>
<dbReference type="Proteomes" id="UP000095492">
    <property type="component" value="Unassembled WGS sequence"/>
</dbReference>
<dbReference type="EMBL" id="CYYA01000003">
    <property type="protein sequence ID" value="CUM81453.1"/>
    <property type="molecule type" value="Genomic_DNA"/>
</dbReference>
<dbReference type="RefSeq" id="WP_022036198.1">
    <property type="nucleotide sequence ID" value="NZ_CAXUGT010000021.1"/>
</dbReference>
<dbReference type="Gene3D" id="3.30.70.1950">
    <property type="match status" value="1"/>
</dbReference>
<evidence type="ECO:0000313" key="3">
    <source>
        <dbReference type="Proteomes" id="UP000095492"/>
    </source>
</evidence>
<dbReference type="PANTHER" id="PTHR39161:SF1">
    <property type="entry name" value="ADAPTER PROTEIN MECA 1"/>
    <property type="match status" value="1"/>
</dbReference>